<comment type="caution">
    <text evidence="4">The sequence shown here is derived from an EMBL/GenBank/DDBJ whole genome shotgun (WGS) entry which is preliminary data.</text>
</comment>
<feature type="signal peptide" evidence="1">
    <location>
        <begin position="1"/>
        <end position="20"/>
    </location>
</feature>
<gene>
    <name evidence="4" type="ORF">LV89_01280</name>
</gene>
<dbReference type="InterPro" id="IPR050491">
    <property type="entry name" value="AmpC-like"/>
</dbReference>
<dbReference type="InterPro" id="IPR012338">
    <property type="entry name" value="Beta-lactam/transpept-like"/>
</dbReference>
<feature type="domain" description="Peptidase S12 Pab87-related C-terminal" evidence="3">
    <location>
        <begin position="411"/>
        <end position="491"/>
    </location>
</feature>
<dbReference type="EMBL" id="QGGO01000005">
    <property type="protein sequence ID" value="PWK27873.1"/>
    <property type="molecule type" value="Genomic_DNA"/>
</dbReference>
<dbReference type="Pfam" id="PF00144">
    <property type="entry name" value="Beta-lactamase"/>
    <property type="match status" value="1"/>
</dbReference>
<proteinExistence type="predicted"/>
<dbReference type="Gene3D" id="2.40.128.600">
    <property type="match status" value="1"/>
</dbReference>
<accession>A0A316EEX4</accession>
<feature type="domain" description="Beta-lactamase-related" evidence="2">
    <location>
        <begin position="37"/>
        <end position="359"/>
    </location>
</feature>
<dbReference type="AlphaFoldDB" id="A0A316EEX4"/>
<dbReference type="Proteomes" id="UP000245489">
    <property type="component" value="Unassembled WGS sequence"/>
</dbReference>
<dbReference type="PANTHER" id="PTHR46825">
    <property type="entry name" value="D-ALANYL-D-ALANINE-CARBOXYPEPTIDASE/ENDOPEPTIDASE AMPH"/>
    <property type="match status" value="1"/>
</dbReference>
<dbReference type="PANTHER" id="PTHR46825:SF15">
    <property type="entry name" value="BETA-LACTAMASE-RELATED DOMAIN-CONTAINING PROTEIN"/>
    <property type="match status" value="1"/>
</dbReference>
<dbReference type="Gene3D" id="3.40.710.10">
    <property type="entry name" value="DD-peptidase/beta-lactamase superfamily"/>
    <property type="match status" value="1"/>
</dbReference>
<name>A0A316EEX4_9BACT</name>
<dbReference type="RefSeq" id="WP_109742040.1">
    <property type="nucleotide sequence ID" value="NZ_QGGO01000005.1"/>
</dbReference>
<dbReference type="Pfam" id="PF11954">
    <property type="entry name" value="DUF3471"/>
    <property type="match status" value="1"/>
</dbReference>
<evidence type="ECO:0000256" key="1">
    <source>
        <dbReference type="SAM" id="SignalP"/>
    </source>
</evidence>
<dbReference type="InterPro" id="IPR001466">
    <property type="entry name" value="Beta-lactam-related"/>
</dbReference>
<protein>
    <submittedName>
        <fullName evidence="4">CubicO group peptidase (Beta-lactamase class C family)</fullName>
    </submittedName>
</protein>
<evidence type="ECO:0000313" key="5">
    <source>
        <dbReference type="Proteomes" id="UP000245489"/>
    </source>
</evidence>
<sequence length="503" mass="57930">MKLKLLLFAIFLLTFNSNFAQRKGTPTQADTLNNINNFVLQMMTEWKIPATSITIVKDGKPYYTFAFGLKNTQKNQPNTVNTLFPIASCTKSFTATALAILADEGKLDWNKPIKEYMPDFQLYDDEATKNITARDILSHRTGLPRHDFVWLFANNDRETIFKNLKYLKPSKPLYAQYQYNNLMYMVAGVLVERISGKTWESFIKEKILIPLEMKNTVLTYPEMFRSPDYAMSYKLENDQLIEAGFGSNVDAIGSAGSIKSTATDMTNWLLMQLKNGKFNDKQIVSEKNLRENHTPIQVVYPAEAKYPELGFSSYGMGWNMNVYRGNQRRQHNGSIEGFRSQMTVFPNNNLGIFITTNTGAVDYNFVNIITNYISDNLLNLNTIDWNSRLKKDRDDAKFEEEKKKKEYNASRKMGAMMSHPIDYYAGVYEHPAYGTLQIFKTDKGLRAFYHNKQVELTHFHYDYFEGTDFLDGITFSFQTNPKGDIDKIIATFPNAGDVEFKRK</sequence>
<dbReference type="InterPro" id="IPR021860">
    <property type="entry name" value="Peptidase_S12_Pab87-rel_C"/>
</dbReference>
<keyword evidence="1" id="KW-0732">Signal</keyword>
<feature type="chain" id="PRO_5016384447" evidence="1">
    <location>
        <begin position="21"/>
        <end position="503"/>
    </location>
</feature>
<organism evidence="4 5">
    <name type="scientific">Arcicella aurantiaca</name>
    <dbReference type="NCBI Taxonomy" id="591202"/>
    <lineage>
        <taxon>Bacteria</taxon>
        <taxon>Pseudomonadati</taxon>
        <taxon>Bacteroidota</taxon>
        <taxon>Cytophagia</taxon>
        <taxon>Cytophagales</taxon>
        <taxon>Flectobacillaceae</taxon>
        <taxon>Arcicella</taxon>
    </lineage>
</organism>
<dbReference type="OrthoDB" id="1522765at2"/>
<keyword evidence="5" id="KW-1185">Reference proteome</keyword>
<evidence type="ECO:0000313" key="4">
    <source>
        <dbReference type="EMBL" id="PWK27873.1"/>
    </source>
</evidence>
<dbReference type="SUPFAM" id="SSF56601">
    <property type="entry name" value="beta-lactamase/transpeptidase-like"/>
    <property type="match status" value="1"/>
</dbReference>
<evidence type="ECO:0000259" key="2">
    <source>
        <dbReference type="Pfam" id="PF00144"/>
    </source>
</evidence>
<evidence type="ECO:0000259" key="3">
    <source>
        <dbReference type="Pfam" id="PF11954"/>
    </source>
</evidence>
<reference evidence="4 5" key="1">
    <citation type="submission" date="2018-05" db="EMBL/GenBank/DDBJ databases">
        <title>Genomic Encyclopedia of Archaeal and Bacterial Type Strains, Phase II (KMG-II): from individual species to whole genera.</title>
        <authorList>
            <person name="Goeker M."/>
        </authorList>
    </citation>
    <scope>NUCLEOTIDE SEQUENCE [LARGE SCALE GENOMIC DNA]</scope>
    <source>
        <strain evidence="4 5">DSM 22214</strain>
    </source>
</reference>